<dbReference type="InterPro" id="IPR003613">
    <property type="entry name" value="Ubox_domain"/>
</dbReference>
<dbReference type="Pfam" id="PF04564">
    <property type="entry name" value="U-box"/>
    <property type="match status" value="1"/>
</dbReference>
<name>A0A8J2SUM3_9STRA</name>
<dbReference type="InterPro" id="IPR013083">
    <property type="entry name" value="Znf_RING/FYVE/PHD"/>
</dbReference>
<dbReference type="PANTHER" id="PTHR46573">
    <property type="entry name" value="WD REPEAT, SAM AND U-BOX DOMAIN-CONTAINING PROTEIN 1"/>
    <property type="match status" value="1"/>
</dbReference>
<feature type="compositionally biased region" description="Acidic residues" evidence="1">
    <location>
        <begin position="279"/>
        <end position="292"/>
    </location>
</feature>
<gene>
    <name evidence="3" type="ORF">PECAL_4P19240</name>
</gene>
<dbReference type="GO" id="GO:0004842">
    <property type="term" value="F:ubiquitin-protein transferase activity"/>
    <property type="evidence" value="ECO:0007669"/>
    <property type="project" value="InterPro"/>
</dbReference>
<evidence type="ECO:0000259" key="2">
    <source>
        <dbReference type="SMART" id="SM00504"/>
    </source>
</evidence>
<dbReference type="PANTHER" id="PTHR46573:SF1">
    <property type="entry name" value="WD REPEAT, SAM AND U-BOX DOMAIN-CONTAINING PROTEIN 1"/>
    <property type="match status" value="1"/>
</dbReference>
<dbReference type="OrthoDB" id="10064100at2759"/>
<feature type="compositionally biased region" description="Acidic residues" evidence="1">
    <location>
        <begin position="308"/>
        <end position="321"/>
    </location>
</feature>
<dbReference type="SUPFAM" id="SSF57850">
    <property type="entry name" value="RING/U-box"/>
    <property type="match status" value="1"/>
</dbReference>
<evidence type="ECO:0000313" key="3">
    <source>
        <dbReference type="EMBL" id="CAH0374627.1"/>
    </source>
</evidence>
<organism evidence="3 4">
    <name type="scientific">Pelagomonas calceolata</name>
    <dbReference type="NCBI Taxonomy" id="35677"/>
    <lineage>
        <taxon>Eukaryota</taxon>
        <taxon>Sar</taxon>
        <taxon>Stramenopiles</taxon>
        <taxon>Ochrophyta</taxon>
        <taxon>Pelagophyceae</taxon>
        <taxon>Pelagomonadales</taxon>
        <taxon>Pelagomonadaceae</taxon>
        <taxon>Pelagomonas</taxon>
    </lineage>
</organism>
<protein>
    <recommendedName>
        <fullName evidence="2">U-box domain-containing protein</fullName>
    </recommendedName>
</protein>
<dbReference type="AlphaFoldDB" id="A0A8J2SUM3"/>
<comment type="caution">
    <text evidence="3">The sequence shown here is derived from an EMBL/GenBank/DDBJ whole genome shotgun (WGS) entry which is preliminary data.</text>
</comment>
<reference evidence="3" key="1">
    <citation type="submission" date="2021-11" db="EMBL/GenBank/DDBJ databases">
        <authorList>
            <consortium name="Genoscope - CEA"/>
            <person name="William W."/>
        </authorList>
    </citation>
    <scope>NUCLEOTIDE SEQUENCE</scope>
</reference>
<dbReference type="SMART" id="SM00504">
    <property type="entry name" value="Ubox"/>
    <property type="match status" value="1"/>
</dbReference>
<sequence length="321" mass="34218">MPKPAKRARTDDAGASGHMLASAVLSSVTCPISQALVVDPVMAEDGAIYERDQITKWLSSNNRSPVTNAAMGARLVAAQNTRSLVESLLESESVDDDAAAAWHAASARKKITGALPGGIDAAKVHLDRAAALDSSTECDVLREALALRDQHKGVLTKAAAAGVTREVESILSGRTRSPMTAWRPDLKAGAIIRLIDDRDELKRLFGRPAPGSQKAINIGPWPDYFRPEGREGRVVGVSEKYRAYRVSGRGMNGREMKMIWPFDACILIVENNSGNPPDSSDDSDDSSSDDSDIIGGQRSFFDLSGTADSDDSSSDSDDSSG</sequence>
<dbReference type="CDD" id="cd16655">
    <property type="entry name" value="RING-Ubox_WDSUB1-like"/>
    <property type="match status" value="1"/>
</dbReference>
<feature type="domain" description="U-box" evidence="2">
    <location>
        <begin position="27"/>
        <end position="88"/>
    </location>
</feature>
<evidence type="ECO:0000313" key="4">
    <source>
        <dbReference type="Proteomes" id="UP000789595"/>
    </source>
</evidence>
<accession>A0A8J2SUM3</accession>
<evidence type="ECO:0000256" key="1">
    <source>
        <dbReference type="SAM" id="MobiDB-lite"/>
    </source>
</evidence>
<dbReference type="EMBL" id="CAKKNE010000004">
    <property type="protein sequence ID" value="CAH0374627.1"/>
    <property type="molecule type" value="Genomic_DNA"/>
</dbReference>
<dbReference type="Gene3D" id="3.30.40.10">
    <property type="entry name" value="Zinc/RING finger domain, C3HC4 (zinc finger)"/>
    <property type="match status" value="1"/>
</dbReference>
<dbReference type="Proteomes" id="UP000789595">
    <property type="component" value="Unassembled WGS sequence"/>
</dbReference>
<keyword evidence="4" id="KW-1185">Reference proteome</keyword>
<dbReference type="GO" id="GO:0016567">
    <property type="term" value="P:protein ubiquitination"/>
    <property type="evidence" value="ECO:0007669"/>
    <property type="project" value="InterPro"/>
</dbReference>
<dbReference type="InterPro" id="IPR052085">
    <property type="entry name" value="WD-SAM-U-box"/>
</dbReference>
<feature type="region of interest" description="Disordered" evidence="1">
    <location>
        <begin position="271"/>
        <end position="321"/>
    </location>
</feature>
<proteinExistence type="predicted"/>